<keyword evidence="2" id="KW-1185">Reference proteome</keyword>
<comment type="caution">
    <text evidence="1">The sequence shown here is derived from an EMBL/GenBank/DDBJ whole genome shotgun (WGS) entry which is preliminary data.</text>
</comment>
<accession>A0A830DKC0</accession>
<organism evidence="1 2">
    <name type="scientific">Phtheirospermum japonicum</name>
    <dbReference type="NCBI Taxonomy" id="374723"/>
    <lineage>
        <taxon>Eukaryota</taxon>
        <taxon>Viridiplantae</taxon>
        <taxon>Streptophyta</taxon>
        <taxon>Embryophyta</taxon>
        <taxon>Tracheophyta</taxon>
        <taxon>Spermatophyta</taxon>
        <taxon>Magnoliopsida</taxon>
        <taxon>eudicotyledons</taxon>
        <taxon>Gunneridae</taxon>
        <taxon>Pentapetalae</taxon>
        <taxon>asterids</taxon>
        <taxon>lamiids</taxon>
        <taxon>Lamiales</taxon>
        <taxon>Orobanchaceae</taxon>
        <taxon>Orobanchaceae incertae sedis</taxon>
        <taxon>Phtheirospermum</taxon>
    </lineage>
</organism>
<dbReference type="AlphaFoldDB" id="A0A830DKC0"/>
<name>A0A830DKC0_9LAMI</name>
<sequence>MKSMMSLPETKYPDYSYFRAAVVWWILVRRAQQGTKTVGPMKSMMSLPETKYPDYSYFRAAVIWWILVRRAQQFLLSGKPELNGNWGEFEKTQAIPNRVCEDFKISGRKFSYQARPPLGSIPGPTFLSGVLMYGKGTH</sequence>
<dbReference type="EMBL" id="BMAC01005453">
    <property type="protein sequence ID" value="GFQ08385.1"/>
    <property type="molecule type" value="Genomic_DNA"/>
</dbReference>
<protein>
    <submittedName>
        <fullName evidence="1">Uncharacterized protein</fullName>
    </submittedName>
</protein>
<proteinExistence type="predicted"/>
<reference evidence="1" key="1">
    <citation type="submission" date="2020-07" db="EMBL/GenBank/DDBJ databases">
        <title>Ethylene signaling mediates host invasion by parasitic plants.</title>
        <authorList>
            <person name="Yoshida S."/>
        </authorList>
    </citation>
    <scope>NUCLEOTIDE SEQUENCE</scope>
    <source>
        <strain evidence="1">Okayama</strain>
    </source>
</reference>
<gene>
    <name evidence="1" type="ORF">PHJA_002982500</name>
</gene>
<evidence type="ECO:0000313" key="1">
    <source>
        <dbReference type="EMBL" id="GFQ08385.1"/>
    </source>
</evidence>
<evidence type="ECO:0000313" key="2">
    <source>
        <dbReference type="Proteomes" id="UP000653305"/>
    </source>
</evidence>
<dbReference type="Proteomes" id="UP000653305">
    <property type="component" value="Unassembled WGS sequence"/>
</dbReference>